<keyword evidence="4 15" id="KW-0489">Methyltransferase</keyword>
<dbReference type="Gene3D" id="3.40.1010.10">
    <property type="entry name" value="Cobalt-precorrin-4 Transmethylase, Domain 1"/>
    <property type="match status" value="1"/>
</dbReference>
<evidence type="ECO:0000256" key="13">
    <source>
        <dbReference type="ARBA" id="ARBA00047561"/>
    </source>
</evidence>
<proteinExistence type="inferred from homology"/>
<keyword evidence="11" id="KW-0511">Multifunctional enzyme</keyword>
<dbReference type="Pfam" id="PF00590">
    <property type="entry name" value="TP_methylase"/>
    <property type="match status" value="1"/>
</dbReference>
<dbReference type="GO" id="GO:0004851">
    <property type="term" value="F:uroporphyrin-III C-methyltransferase activity"/>
    <property type="evidence" value="ECO:0007669"/>
    <property type="project" value="UniProtKB-EC"/>
</dbReference>
<comment type="pathway">
    <text evidence="1">Porphyrin-containing compound metabolism; siroheme biosynthesis; sirohydrochlorin from precorrin-2: step 1/1.</text>
</comment>
<dbReference type="Gene3D" id="3.30.950.10">
    <property type="entry name" value="Methyltransferase, Cobalt-precorrin-4 Transmethylase, Domain 2"/>
    <property type="match status" value="1"/>
</dbReference>
<dbReference type="RefSeq" id="WP_184149992.1">
    <property type="nucleotide sequence ID" value="NZ_JACHFM010000002.1"/>
</dbReference>
<dbReference type="EC" id="2.1.1.107" evidence="18"/>
<feature type="active site" description="Proton acceptor" evidence="14">
    <location>
        <position position="245"/>
    </location>
</feature>
<keyword evidence="6" id="KW-0949">S-adenosyl-L-methionine</keyword>
<keyword evidence="3" id="KW-0169">Cobalamin biosynthesis</keyword>
<dbReference type="InterPro" id="IPR012409">
    <property type="entry name" value="Sirohaem_synth"/>
</dbReference>
<keyword evidence="7 18" id="KW-0560">Oxidoreductase</keyword>
<comment type="similarity">
    <text evidence="2 15">Belongs to the precorrin methyltransferase family.</text>
</comment>
<dbReference type="PANTHER" id="PTHR45790:SF3">
    <property type="entry name" value="S-ADENOSYL-L-METHIONINE-DEPENDENT UROPORPHYRINOGEN III METHYLTRANSFERASE, CHLOROPLASTIC"/>
    <property type="match status" value="1"/>
</dbReference>
<dbReference type="PROSITE" id="PS00839">
    <property type="entry name" value="SUMT_1"/>
    <property type="match status" value="1"/>
</dbReference>
<dbReference type="InterPro" id="IPR014777">
    <property type="entry name" value="4pyrrole_Mease_sub1"/>
</dbReference>
<feature type="active site" description="Proton donor" evidence="14">
    <location>
        <position position="267"/>
    </location>
</feature>
<dbReference type="SUPFAM" id="SSF53790">
    <property type="entry name" value="Tetrapyrrole methylase"/>
    <property type="match status" value="1"/>
</dbReference>
<evidence type="ECO:0000256" key="8">
    <source>
        <dbReference type="ARBA" id="ARBA00023027"/>
    </source>
</evidence>
<dbReference type="NCBIfam" id="TIGR01470">
    <property type="entry name" value="cysG_Nterm"/>
    <property type="match status" value="1"/>
</dbReference>
<dbReference type="PIRSF" id="PIRSF036426">
    <property type="entry name" value="Sirohaem_synth"/>
    <property type="match status" value="1"/>
</dbReference>
<keyword evidence="5 15" id="KW-0808">Transferase</keyword>
<evidence type="ECO:0000256" key="9">
    <source>
        <dbReference type="ARBA" id="ARBA00023239"/>
    </source>
</evidence>
<dbReference type="InterPro" id="IPR036291">
    <property type="entry name" value="NAD(P)-bd_dom_sf"/>
</dbReference>
<dbReference type="Pfam" id="PF10414">
    <property type="entry name" value="CysG_dimeriser"/>
    <property type="match status" value="1"/>
</dbReference>
<dbReference type="EC" id="4.99.1.4" evidence="18"/>
<evidence type="ECO:0000256" key="15">
    <source>
        <dbReference type="RuleBase" id="RU003960"/>
    </source>
</evidence>
<dbReference type="Gene3D" id="3.40.50.720">
    <property type="entry name" value="NAD(P)-binding Rossmann-like Domain"/>
    <property type="match status" value="1"/>
</dbReference>
<dbReference type="GO" id="GO:0032259">
    <property type="term" value="P:methylation"/>
    <property type="evidence" value="ECO:0007669"/>
    <property type="project" value="UniProtKB-KW"/>
</dbReference>
<gene>
    <name evidence="18" type="ORF">HNP73_002643</name>
</gene>
<comment type="pathway">
    <text evidence="12">Porphyrin-containing compound metabolism; siroheme biosynthesis; precorrin-2 from uroporphyrinogen III: step 1/1.</text>
</comment>
<accession>A0A840SL75</accession>
<dbReference type="GO" id="GO:0009236">
    <property type="term" value="P:cobalamin biosynthetic process"/>
    <property type="evidence" value="ECO:0007669"/>
    <property type="project" value="UniProtKB-KW"/>
</dbReference>
<dbReference type="InterPro" id="IPR019478">
    <property type="entry name" value="Sirohaem_synthase_dimer_dom"/>
</dbReference>
<dbReference type="SUPFAM" id="SSF75615">
    <property type="entry name" value="Siroheme synthase middle domains-like"/>
    <property type="match status" value="1"/>
</dbReference>
<dbReference type="PANTHER" id="PTHR45790">
    <property type="entry name" value="SIROHEME SYNTHASE-RELATED"/>
    <property type="match status" value="1"/>
</dbReference>
<dbReference type="SUPFAM" id="SSF51735">
    <property type="entry name" value="NAD(P)-binding Rossmann-fold domains"/>
    <property type="match status" value="1"/>
</dbReference>
<evidence type="ECO:0000313" key="19">
    <source>
        <dbReference type="Proteomes" id="UP000549457"/>
    </source>
</evidence>
<dbReference type="CDD" id="cd11642">
    <property type="entry name" value="SUMT"/>
    <property type="match status" value="1"/>
</dbReference>
<evidence type="ECO:0000256" key="1">
    <source>
        <dbReference type="ARBA" id="ARBA00005010"/>
    </source>
</evidence>
<evidence type="ECO:0000256" key="2">
    <source>
        <dbReference type="ARBA" id="ARBA00005879"/>
    </source>
</evidence>
<evidence type="ECO:0000256" key="5">
    <source>
        <dbReference type="ARBA" id="ARBA00022679"/>
    </source>
</evidence>
<evidence type="ECO:0000256" key="3">
    <source>
        <dbReference type="ARBA" id="ARBA00022573"/>
    </source>
</evidence>
<dbReference type="InterPro" id="IPR006367">
    <property type="entry name" value="Sirohaem_synthase_N"/>
</dbReference>
<dbReference type="EC" id="1.3.1.76" evidence="18"/>
<evidence type="ECO:0000256" key="14">
    <source>
        <dbReference type="PIRSR" id="PIRSR036426-1"/>
    </source>
</evidence>
<evidence type="ECO:0000256" key="6">
    <source>
        <dbReference type="ARBA" id="ARBA00022691"/>
    </source>
</evidence>
<dbReference type="PROSITE" id="PS00840">
    <property type="entry name" value="SUMT_2"/>
    <property type="match status" value="1"/>
</dbReference>
<dbReference type="GO" id="GO:0019354">
    <property type="term" value="P:siroheme biosynthetic process"/>
    <property type="evidence" value="ECO:0007669"/>
    <property type="project" value="UniProtKB-UniPathway"/>
</dbReference>
<dbReference type="InterPro" id="IPR006366">
    <property type="entry name" value="CobA/CysG_C"/>
</dbReference>
<dbReference type="InterPro" id="IPR014776">
    <property type="entry name" value="4pyrrole_Mease_sub2"/>
</dbReference>
<evidence type="ECO:0000256" key="4">
    <source>
        <dbReference type="ARBA" id="ARBA00022603"/>
    </source>
</evidence>
<dbReference type="InterPro" id="IPR050161">
    <property type="entry name" value="Siro_Cobalamin_biosynth"/>
</dbReference>
<evidence type="ECO:0000259" key="16">
    <source>
        <dbReference type="Pfam" id="PF00590"/>
    </source>
</evidence>
<dbReference type="Gene3D" id="3.30.160.110">
    <property type="entry name" value="Siroheme synthase, domain 2"/>
    <property type="match status" value="1"/>
</dbReference>
<dbReference type="FunFam" id="3.40.1010.10:FF:000001">
    <property type="entry name" value="Siroheme synthase"/>
    <property type="match status" value="1"/>
</dbReference>
<dbReference type="UniPathway" id="UPA00262">
    <property type="reaction ID" value="UER00211"/>
</dbReference>
<dbReference type="NCBIfam" id="NF004790">
    <property type="entry name" value="PRK06136.1"/>
    <property type="match status" value="1"/>
</dbReference>
<evidence type="ECO:0000256" key="10">
    <source>
        <dbReference type="ARBA" id="ARBA00023244"/>
    </source>
</evidence>
<feature type="domain" description="Sirohaem synthase dimerisation" evidence="17">
    <location>
        <begin position="150"/>
        <end position="203"/>
    </location>
</feature>
<evidence type="ECO:0000259" key="17">
    <source>
        <dbReference type="Pfam" id="PF10414"/>
    </source>
</evidence>
<evidence type="ECO:0000256" key="12">
    <source>
        <dbReference type="ARBA" id="ARBA00025705"/>
    </source>
</evidence>
<keyword evidence="8" id="KW-0520">NAD</keyword>
<dbReference type="GO" id="GO:0043115">
    <property type="term" value="F:precorrin-2 dehydrogenase activity"/>
    <property type="evidence" value="ECO:0007669"/>
    <property type="project" value="UniProtKB-EC"/>
</dbReference>
<dbReference type="Pfam" id="PF13241">
    <property type="entry name" value="NAD_binding_7"/>
    <property type="match status" value="1"/>
</dbReference>
<keyword evidence="19" id="KW-1185">Reference proteome</keyword>
<dbReference type="InterPro" id="IPR000878">
    <property type="entry name" value="4pyrrol_Mease"/>
</dbReference>
<comment type="catalytic activity">
    <reaction evidence="13">
        <text>precorrin-2 + NAD(+) = sirohydrochlorin + NADH + 2 H(+)</text>
        <dbReference type="Rhea" id="RHEA:15613"/>
        <dbReference type="ChEBI" id="CHEBI:15378"/>
        <dbReference type="ChEBI" id="CHEBI:57540"/>
        <dbReference type="ChEBI" id="CHEBI:57945"/>
        <dbReference type="ChEBI" id="CHEBI:58351"/>
        <dbReference type="ChEBI" id="CHEBI:58827"/>
        <dbReference type="EC" id="1.3.1.76"/>
    </reaction>
</comment>
<dbReference type="InterPro" id="IPR035996">
    <property type="entry name" value="4pyrrol_Methylase_sf"/>
</dbReference>
<comment type="caution">
    <text evidence="18">The sequence shown here is derived from an EMBL/GenBank/DDBJ whole genome shotgun (WGS) entry which is preliminary data.</text>
</comment>
<dbReference type="AlphaFoldDB" id="A0A840SL75"/>
<feature type="domain" description="Tetrapyrrole methylase" evidence="16">
    <location>
        <begin position="215"/>
        <end position="424"/>
    </location>
</feature>
<keyword evidence="10" id="KW-0627">Porphyrin biosynthesis</keyword>
<evidence type="ECO:0000313" key="18">
    <source>
        <dbReference type="EMBL" id="MBB5222707.1"/>
    </source>
</evidence>
<dbReference type="NCBIfam" id="NF007922">
    <property type="entry name" value="PRK10637.1"/>
    <property type="match status" value="1"/>
</dbReference>
<dbReference type="GO" id="GO:0051287">
    <property type="term" value="F:NAD binding"/>
    <property type="evidence" value="ECO:0007669"/>
    <property type="project" value="InterPro"/>
</dbReference>
<dbReference type="InterPro" id="IPR003043">
    <property type="entry name" value="Uropor_MeTrfase_CS"/>
</dbReference>
<dbReference type="GO" id="GO:0051266">
    <property type="term" value="F:sirohydrochlorin ferrochelatase activity"/>
    <property type="evidence" value="ECO:0007669"/>
    <property type="project" value="UniProtKB-EC"/>
</dbReference>
<dbReference type="EMBL" id="JACHFM010000002">
    <property type="protein sequence ID" value="MBB5222707.1"/>
    <property type="molecule type" value="Genomic_DNA"/>
</dbReference>
<reference evidence="18 19" key="1">
    <citation type="submission" date="2020-08" db="EMBL/GenBank/DDBJ databases">
        <title>Genomic Encyclopedia of Type Strains, Phase IV (KMG-IV): sequencing the most valuable type-strain genomes for metagenomic binning, comparative biology and taxonomic classification.</title>
        <authorList>
            <person name="Goeker M."/>
        </authorList>
    </citation>
    <scope>NUCLEOTIDE SEQUENCE [LARGE SCALE GENOMIC DNA]</scope>
    <source>
        <strain evidence="18 19">DSM 101730</strain>
    </source>
</reference>
<dbReference type="NCBIfam" id="TIGR01469">
    <property type="entry name" value="cobA_cysG_Cterm"/>
    <property type="match status" value="1"/>
</dbReference>
<organism evidence="18 19">
    <name type="scientific">Amaricoccus macauensis</name>
    <dbReference type="NCBI Taxonomy" id="57001"/>
    <lineage>
        <taxon>Bacteria</taxon>
        <taxon>Pseudomonadati</taxon>
        <taxon>Pseudomonadota</taxon>
        <taxon>Alphaproteobacteria</taxon>
        <taxon>Rhodobacterales</taxon>
        <taxon>Paracoccaceae</taxon>
        <taxon>Amaricoccus</taxon>
    </lineage>
</organism>
<sequence length="459" mass="48122">MRHYPVFLDMRDRTVLVAGGGEVAVAKLRLLLKTEARLRVFAATPDAAVAGWAAEGRIELVARAIEAGDVPGSALVYGATGNALADARVARLARGAGVPVNLVDNLEGSDFITPAIVDRDPVTVAIGTEGAAPVLARKIKAEVEAMLPTSLGSLARIGQAFRGRVEHLDGKARRGFWTRFYFQTGPRALAEGQEAAEAELGRMLGAGAEAEDGFVHFVGAGPGDPELLTLKARRLLHEADVVIHDRLVSPGVLELARREATIIEVGKTGFGPSWKQDDINALLVLHAASGATVVRLKGGDPAVFGRLDEEIEALETAGVRYAITPGITSASAAAAAIGQSLTKRGRNAAFRILTGHDVEGFAEHDWRELAKPGATAAIYMGKRAATFLRGRLMMHGASADTPVTAVENASLASQRLHATTLLDLPRALDATTPGAPTLILIGLAPRAAALALADMKEAL</sequence>
<keyword evidence="9 18" id="KW-0456">Lyase</keyword>
<dbReference type="Proteomes" id="UP000549457">
    <property type="component" value="Unassembled WGS sequence"/>
</dbReference>
<evidence type="ECO:0000256" key="7">
    <source>
        <dbReference type="ARBA" id="ARBA00023002"/>
    </source>
</evidence>
<protein>
    <submittedName>
        <fullName evidence="18">Uroporphyrin-III C-methyltransferase/precorrin-2 dehydrogenase/sirohydrochlorin ferrochelatase</fullName>
        <ecNumber evidence="18">1.3.1.76</ecNumber>
        <ecNumber evidence="18">2.1.1.107</ecNumber>
        <ecNumber evidence="18">4.99.1.4</ecNumber>
    </submittedName>
</protein>
<name>A0A840SL75_9RHOB</name>
<evidence type="ECO:0000256" key="11">
    <source>
        <dbReference type="ARBA" id="ARBA00023268"/>
    </source>
</evidence>